<dbReference type="Proteomes" id="UP000680750">
    <property type="component" value="Chromosome"/>
</dbReference>
<keyword evidence="2" id="KW-1185">Reference proteome</keyword>
<dbReference type="EMBL" id="AP023354">
    <property type="protein sequence ID" value="BCJ32098.1"/>
    <property type="molecule type" value="Genomic_DNA"/>
</dbReference>
<evidence type="ECO:0000313" key="2">
    <source>
        <dbReference type="Proteomes" id="UP000680750"/>
    </source>
</evidence>
<proteinExistence type="predicted"/>
<evidence type="ECO:0000313" key="1">
    <source>
        <dbReference type="EMBL" id="BCJ32098.1"/>
    </source>
</evidence>
<sequence length="55" mass="6332">MAPLAVGEDVLTVLWVRHCETPGWAYLTGRWRDGHAGHVMVWLDHLIIRRPTVSR</sequence>
<dbReference type="RefSeq" id="WP_157034910.1">
    <property type="nucleotide sequence ID" value="NZ_AP023354.1"/>
</dbReference>
<name>A0A810LDR7_9ACTN</name>
<accession>A0A810LDR7</accession>
<dbReference type="AlphaFoldDB" id="A0A810LDR7"/>
<gene>
    <name evidence="1" type="ORF">Asera_62060</name>
</gene>
<organism evidence="1 2">
    <name type="scientific">Actinocatenispora sera</name>
    <dbReference type="NCBI Taxonomy" id="390989"/>
    <lineage>
        <taxon>Bacteria</taxon>
        <taxon>Bacillati</taxon>
        <taxon>Actinomycetota</taxon>
        <taxon>Actinomycetes</taxon>
        <taxon>Micromonosporales</taxon>
        <taxon>Micromonosporaceae</taxon>
        <taxon>Actinocatenispora</taxon>
    </lineage>
</organism>
<reference evidence="1" key="1">
    <citation type="submission" date="2020-08" db="EMBL/GenBank/DDBJ databases">
        <title>Whole genome shotgun sequence of Actinocatenispora sera NBRC 101916.</title>
        <authorList>
            <person name="Komaki H."/>
            <person name="Tamura T."/>
        </authorList>
    </citation>
    <scope>NUCLEOTIDE SEQUENCE</scope>
    <source>
        <strain evidence="1">NBRC 101916</strain>
    </source>
</reference>
<dbReference type="KEGG" id="aser:Asera_62060"/>
<protein>
    <submittedName>
        <fullName evidence="1">Uncharacterized protein</fullName>
    </submittedName>
</protein>